<dbReference type="Pfam" id="PF13246">
    <property type="entry name" value="Cation_ATPase"/>
    <property type="match status" value="1"/>
</dbReference>
<dbReference type="NCBIfam" id="TIGR01652">
    <property type="entry name" value="ATPase-Plipid"/>
    <property type="match status" value="1"/>
</dbReference>
<evidence type="ECO:0000313" key="20">
    <source>
        <dbReference type="EMBL" id="CAI0473378.1"/>
    </source>
</evidence>
<feature type="transmembrane region" description="Helical" evidence="17">
    <location>
        <begin position="305"/>
        <end position="326"/>
    </location>
</feature>
<dbReference type="Pfam" id="PF16209">
    <property type="entry name" value="PhoLip_ATPase_N"/>
    <property type="match status" value="1"/>
</dbReference>
<keyword evidence="6 15" id="KW-0547">Nucleotide-binding</keyword>
<feature type="domain" description="P-type ATPase C-terminal" evidence="19">
    <location>
        <begin position="897"/>
        <end position="1147"/>
    </location>
</feature>
<dbReference type="EMBL" id="CAMGYJ010000009">
    <property type="protein sequence ID" value="CAI0473378.1"/>
    <property type="molecule type" value="Genomic_DNA"/>
</dbReference>
<evidence type="ECO:0000256" key="17">
    <source>
        <dbReference type="RuleBase" id="RU362033"/>
    </source>
</evidence>
<dbReference type="GO" id="GO:0016887">
    <property type="term" value="F:ATP hydrolysis activity"/>
    <property type="evidence" value="ECO:0007669"/>
    <property type="project" value="InterPro"/>
</dbReference>
<dbReference type="GO" id="GO:0045332">
    <property type="term" value="P:phospholipid translocation"/>
    <property type="evidence" value="ECO:0007669"/>
    <property type="project" value="TreeGrafter"/>
</dbReference>
<proteinExistence type="inferred from homology"/>
<dbReference type="InterPro" id="IPR036412">
    <property type="entry name" value="HAD-like_sf"/>
</dbReference>
<feature type="binding site" evidence="15">
    <location>
        <position position="874"/>
    </location>
    <ligand>
        <name>ATP</name>
        <dbReference type="ChEBI" id="CHEBI:30616"/>
    </ligand>
</feature>
<comment type="subcellular location">
    <subcellularLocation>
        <location evidence="1 17">Membrane</location>
        <topology evidence="1 17">Multi-pass membrane protein</topology>
    </subcellularLocation>
</comment>
<dbReference type="InterPro" id="IPR032631">
    <property type="entry name" value="P-type_ATPase_N"/>
</dbReference>
<dbReference type="Gene3D" id="2.70.150.10">
    <property type="entry name" value="Calcium-transporting ATPase, cytoplasmic transduction domain A"/>
    <property type="match status" value="1"/>
</dbReference>
<dbReference type="InterPro" id="IPR001757">
    <property type="entry name" value="P_typ_ATPase"/>
</dbReference>
<evidence type="ECO:0000256" key="16">
    <source>
        <dbReference type="PIRSR" id="PIRSR606539-3"/>
    </source>
</evidence>
<feature type="transmembrane region" description="Helical" evidence="17">
    <location>
        <begin position="1047"/>
        <end position="1068"/>
    </location>
</feature>
<evidence type="ECO:0000256" key="9">
    <source>
        <dbReference type="ARBA" id="ARBA00022843"/>
    </source>
</evidence>
<feature type="transmembrane region" description="Helical" evidence="17">
    <location>
        <begin position="1011"/>
        <end position="1032"/>
    </location>
</feature>
<comment type="catalytic activity">
    <reaction evidence="13 17">
        <text>ATP + H2O + phospholipidSide 1 = ADP + phosphate + phospholipidSide 2.</text>
        <dbReference type="EC" id="7.6.2.1"/>
    </reaction>
</comment>
<feature type="binding site" evidence="15">
    <location>
        <position position="744"/>
    </location>
    <ligand>
        <name>ATP</name>
        <dbReference type="ChEBI" id="CHEBI:30616"/>
    </ligand>
</feature>
<dbReference type="PANTHER" id="PTHR24092:SF150">
    <property type="entry name" value="PHOSPHOLIPID-TRANSPORTING ATPASE"/>
    <property type="match status" value="1"/>
</dbReference>
<dbReference type="SFLD" id="SFLDS00003">
    <property type="entry name" value="Haloacid_Dehalogenase"/>
    <property type="match status" value="1"/>
</dbReference>
<dbReference type="FunFam" id="3.40.50.1000:FF:000014">
    <property type="entry name" value="Phospholipid-transporting ATPase"/>
    <property type="match status" value="1"/>
</dbReference>
<comment type="caution">
    <text evidence="20">The sequence shown here is derived from an EMBL/GenBank/DDBJ whole genome shotgun (WGS) entry which is preliminary data.</text>
</comment>
<feature type="binding site" evidence="15">
    <location>
        <position position="628"/>
    </location>
    <ligand>
        <name>ATP</name>
        <dbReference type="ChEBI" id="CHEBI:30616"/>
    </ligand>
</feature>
<dbReference type="PANTHER" id="PTHR24092">
    <property type="entry name" value="PROBABLE PHOSPHOLIPID-TRANSPORTING ATPASE"/>
    <property type="match status" value="1"/>
</dbReference>
<dbReference type="InterPro" id="IPR032630">
    <property type="entry name" value="P_typ_ATPase_c"/>
</dbReference>
<dbReference type="SUPFAM" id="SSF56784">
    <property type="entry name" value="HAD-like"/>
    <property type="match status" value="1"/>
</dbReference>
<evidence type="ECO:0000259" key="19">
    <source>
        <dbReference type="Pfam" id="PF16212"/>
    </source>
</evidence>
<feature type="binding site" evidence="15">
    <location>
        <position position="425"/>
    </location>
    <ligand>
        <name>ATP</name>
        <dbReference type="ChEBI" id="CHEBI:30616"/>
    </ligand>
</feature>
<feature type="transmembrane region" description="Helical" evidence="17">
    <location>
        <begin position="85"/>
        <end position="103"/>
    </location>
</feature>
<feature type="active site" description="4-aspartylphosphate intermediate" evidence="14">
    <location>
        <position position="425"/>
    </location>
</feature>
<dbReference type="CDD" id="cd02073">
    <property type="entry name" value="P-type_ATPase_APLT_Dnf-like"/>
    <property type="match status" value="1"/>
</dbReference>
<evidence type="ECO:0000256" key="2">
    <source>
        <dbReference type="ARBA" id="ARBA00008109"/>
    </source>
</evidence>
<dbReference type="GO" id="GO:0005524">
    <property type="term" value="F:ATP binding"/>
    <property type="evidence" value="ECO:0007669"/>
    <property type="project" value="UniProtKB-UniRule"/>
</dbReference>
<comment type="cofactor">
    <cofactor evidence="16">
        <name>Mg(2+)</name>
        <dbReference type="ChEBI" id="CHEBI:18420"/>
    </cofactor>
</comment>
<dbReference type="NCBIfam" id="TIGR01494">
    <property type="entry name" value="ATPase_P-type"/>
    <property type="match status" value="1"/>
</dbReference>
<dbReference type="SFLD" id="SFLDF00027">
    <property type="entry name" value="p-type_atpase"/>
    <property type="match status" value="1"/>
</dbReference>
<dbReference type="GO" id="GO:0000287">
    <property type="term" value="F:magnesium ion binding"/>
    <property type="evidence" value="ECO:0007669"/>
    <property type="project" value="UniProtKB-UniRule"/>
</dbReference>
<name>A0AAV0PT86_9ROSI</name>
<comment type="similarity">
    <text evidence="2 17">Belongs to the cation transport ATPase (P-type) (TC 3.A.3) family. Type IV subfamily.</text>
</comment>
<dbReference type="InterPro" id="IPR008250">
    <property type="entry name" value="ATPase_P-typ_transduc_dom_A_sf"/>
</dbReference>
<evidence type="ECO:0000256" key="1">
    <source>
        <dbReference type="ARBA" id="ARBA00004141"/>
    </source>
</evidence>
<keyword evidence="7 15" id="KW-0067">ATP-binding</keyword>
<keyword evidence="4 17" id="KW-0812">Transmembrane</keyword>
<feature type="binding site" evidence="15">
    <location>
        <position position="743"/>
    </location>
    <ligand>
        <name>ATP</name>
        <dbReference type="ChEBI" id="CHEBI:30616"/>
    </ligand>
</feature>
<dbReference type="FunFam" id="3.40.1110.10:FF:000050">
    <property type="entry name" value="Phospholipid-transporting ATPase"/>
    <property type="match status" value="1"/>
</dbReference>
<feature type="binding site" evidence="16">
    <location>
        <position position="871"/>
    </location>
    <ligand>
        <name>Mg(2+)</name>
        <dbReference type="ChEBI" id="CHEBI:18420"/>
    </ligand>
</feature>
<keyword evidence="11 17" id="KW-1133">Transmembrane helix</keyword>
<dbReference type="EC" id="7.6.2.1" evidence="17"/>
<evidence type="ECO:0000313" key="21">
    <source>
        <dbReference type="Proteomes" id="UP001154282"/>
    </source>
</evidence>
<feature type="binding site" evidence="15">
    <location>
        <position position="851"/>
    </location>
    <ligand>
        <name>ATP</name>
        <dbReference type="ChEBI" id="CHEBI:30616"/>
    </ligand>
</feature>
<evidence type="ECO:0000256" key="3">
    <source>
        <dbReference type="ARBA" id="ARBA00022499"/>
    </source>
</evidence>
<feature type="binding site" evidence="15">
    <location>
        <position position="605"/>
    </location>
    <ligand>
        <name>ATP</name>
        <dbReference type="ChEBI" id="CHEBI:30616"/>
    </ligand>
</feature>
<accession>A0AAV0PT86</accession>
<dbReference type="SUPFAM" id="SSF81665">
    <property type="entry name" value="Calcium ATPase, transmembrane domain M"/>
    <property type="match status" value="1"/>
</dbReference>
<feature type="transmembrane region" description="Helical" evidence="17">
    <location>
        <begin position="1118"/>
        <end position="1137"/>
    </location>
</feature>
<evidence type="ECO:0000256" key="15">
    <source>
        <dbReference type="PIRSR" id="PIRSR606539-2"/>
    </source>
</evidence>
<dbReference type="InterPro" id="IPR023299">
    <property type="entry name" value="ATPase_P-typ_cyto_dom_N"/>
</dbReference>
<organism evidence="20 21">
    <name type="scientific">Linum tenue</name>
    <dbReference type="NCBI Taxonomy" id="586396"/>
    <lineage>
        <taxon>Eukaryota</taxon>
        <taxon>Viridiplantae</taxon>
        <taxon>Streptophyta</taxon>
        <taxon>Embryophyta</taxon>
        <taxon>Tracheophyta</taxon>
        <taxon>Spermatophyta</taxon>
        <taxon>Magnoliopsida</taxon>
        <taxon>eudicotyledons</taxon>
        <taxon>Gunneridae</taxon>
        <taxon>Pentapetalae</taxon>
        <taxon>rosids</taxon>
        <taxon>fabids</taxon>
        <taxon>Malpighiales</taxon>
        <taxon>Linaceae</taxon>
        <taxon>Linum</taxon>
    </lineage>
</organism>
<keyword evidence="5 16" id="KW-0479">Metal-binding</keyword>
<protein>
    <recommendedName>
        <fullName evidence="17">Phospholipid-transporting ATPase</fullName>
        <ecNumber evidence="17">7.6.2.1</ecNumber>
    </recommendedName>
</protein>
<dbReference type="Gene3D" id="3.40.1110.10">
    <property type="entry name" value="Calcium-transporting ATPase, cytoplasmic domain N"/>
    <property type="match status" value="1"/>
</dbReference>
<dbReference type="FunFam" id="2.70.150.10:FF:000023">
    <property type="entry name" value="Phospholipid-transporting ATPase"/>
    <property type="match status" value="1"/>
</dbReference>
<keyword evidence="10 17" id="KW-1278">Translocase</keyword>
<feature type="binding site" evidence="15">
    <location>
        <position position="426"/>
    </location>
    <ligand>
        <name>ATP</name>
        <dbReference type="ChEBI" id="CHEBI:30616"/>
    </ligand>
</feature>
<feature type="binding site" evidence="15">
    <location>
        <position position="875"/>
    </location>
    <ligand>
        <name>ATP</name>
        <dbReference type="ChEBI" id="CHEBI:30616"/>
    </ligand>
</feature>
<dbReference type="InterPro" id="IPR018303">
    <property type="entry name" value="ATPase_P-typ_P_site"/>
</dbReference>
<feature type="domain" description="P-type ATPase N-terminal" evidence="18">
    <location>
        <begin position="43"/>
        <end position="110"/>
    </location>
</feature>
<feature type="transmembrane region" description="Helical" evidence="17">
    <location>
        <begin position="932"/>
        <end position="949"/>
    </location>
</feature>
<feature type="binding site" evidence="15">
    <location>
        <position position="559"/>
    </location>
    <ligand>
        <name>ATP</name>
        <dbReference type="ChEBI" id="CHEBI:30616"/>
    </ligand>
</feature>
<dbReference type="GO" id="GO:0140326">
    <property type="term" value="F:ATPase-coupled intramembrane lipid transporter activity"/>
    <property type="evidence" value="ECO:0007669"/>
    <property type="project" value="UniProtKB-EC"/>
</dbReference>
<dbReference type="SUPFAM" id="SSF81653">
    <property type="entry name" value="Calcium ATPase, transduction domain A"/>
    <property type="match status" value="1"/>
</dbReference>
<dbReference type="Gene3D" id="3.40.50.1000">
    <property type="entry name" value="HAD superfamily/HAD-like"/>
    <property type="match status" value="1"/>
</dbReference>
<keyword evidence="8 16" id="KW-0460">Magnesium</keyword>
<dbReference type="PROSITE" id="PS00154">
    <property type="entry name" value="ATPASE_E1_E2"/>
    <property type="match status" value="1"/>
</dbReference>
<evidence type="ECO:0000256" key="10">
    <source>
        <dbReference type="ARBA" id="ARBA00022967"/>
    </source>
</evidence>
<feature type="transmembrane region" description="Helical" evidence="17">
    <location>
        <begin position="1080"/>
        <end position="1098"/>
    </location>
</feature>
<feature type="binding site" evidence="15">
    <location>
        <position position="427"/>
    </location>
    <ligand>
        <name>ATP</name>
        <dbReference type="ChEBI" id="CHEBI:30616"/>
    </ligand>
</feature>
<evidence type="ECO:0000256" key="4">
    <source>
        <dbReference type="ARBA" id="ARBA00022692"/>
    </source>
</evidence>
<feature type="binding site" evidence="16">
    <location>
        <position position="427"/>
    </location>
    <ligand>
        <name>Mg(2+)</name>
        <dbReference type="ChEBI" id="CHEBI:18420"/>
    </ligand>
</feature>
<gene>
    <name evidence="20" type="ORF">LITE_LOCUS39609</name>
</gene>
<dbReference type="Proteomes" id="UP001154282">
    <property type="component" value="Unassembled WGS sequence"/>
</dbReference>
<dbReference type="InterPro" id="IPR044492">
    <property type="entry name" value="P_typ_ATPase_HD_dom"/>
</dbReference>
<dbReference type="InterPro" id="IPR006539">
    <property type="entry name" value="P-type_ATPase_IV"/>
</dbReference>
<dbReference type="InterPro" id="IPR023298">
    <property type="entry name" value="ATPase_P-typ_TM_dom_sf"/>
</dbReference>
<dbReference type="GO" id="GO:0005886">
    <property type="term" value="C:plasma membrane"/>
    <property type="evidence" value="ECO:0007669"/>
    <property type="project" value="TreeGrafter"/>
</dbReference>
<evidence type="ECO:0000256" key="14">
    <source>
        <dbReference type="PIRSR" id="PIRSR606539-1"/>
    </source>
</evidence>
<feature type="transmembrane region" description="Helical" evidence="17">
    <location>
        <begin position="961"/>
        <end position="981"/>
    </location>
</feature>
<dbReference type="SUPFAM" id="SSF81660">
    <property type="entry name" value="Metal cation-transporting ATPase, ATP-binding domain N"/>
    <property type="match status" value="1"/>
</dbReference>
<evidence type="ECO:0000256" key="6">
    <source>
        <dbReference type="ARBA" id="ARBA00022741"/>
    </source>
</evidence>
<dbReference type="SFLD" id="SFLDG00002">
    <property type="entry name" value="C1.7:_P-type_atpase_like"/>
    <property type="match status" value="1"/>
</dbReference>
<feature type="binding site" evidence="15">
    <location>
        <position position="662"/>
    </location>
    <ligand>
        <name>ATP</name>
        <dbReference type="ChEBI" id="CHEBI:30616"/>
    </ligand>
</feature>
<evidence type="ECO:0000256" key="5">
    <source>
        <dbReference type="ARBA" id="ARBA00022723"/>
    </source>
</evidence>
<keyword evidence="12 17" id="KW-0472">Membrane</keyword>
<keyword evidence="3" id="KW-1017">Isopeptide bond</keyword>
<sequence length="1215" mass="137766">MGRSRIRAKIRRSHLHPFSCLRPSTKEGQEPHSLEGPGFSRIVYCNEPIKHRKKPLKYCSNYISTTKYNVITFLPKALFEQFRRVANIYFLLAAILSLTPVTPFSAVSMIFPLAVVVGISMAKEALEDWGRFMQDMKVNTRKTYVHQGEGEFGYRAWEKIQVGDIIKVEKDQFFPADLLLLSTSYEDGICYVETMNLDGETNLKIKRALEVTLPLDDDDTFKNFSGMIKCEDPNPSLYTFVGNFEYDRQVYPLDPSQILLRDSKLRNTGFIYGVVVFTGFDSKVMQNSTKSPSKRSRVERKMDKIIYILFSFLILISLMSSIGFAVKIKYQMPDWWYMQPWNPQDLYNPNNPSKSGLAHLITALILYGYLIPISLYVSIEVVKVCQAMFIDQDIHMYDEETGNTARARTSNLNEELGQVDTILSDKTGTLTCNQMDFLKCSIAGNPYGVKSSEVELAAAKQMAIDLEDRDGTRTSWERSGDPEIELETVITARDEKDHKPAIKGFSFEDSRLMDGNWLNEPSPDVLLLFFRILAICHTAVPELNEETGTYTYEAESPDEAAFLVAAREFGFEFFKRTQSSVSVRERMRPGQVVEREYKILNLLEFTSKRKRMSVIVQDEDGQILVLCKGADSIVFDRLSKNGRTFEESTTKHLNDYGEAGLRTLVLAYKKLNEADYNVWNNEFVKAKTSIGADREVMLEQVADMMEKDFILVGATAVEDKLQKGVPQCIDKLAQAGLKIWVLTGDKMETAINIGFACSLLRQGMKQIVISSMNSDNLAQDSNQAVKDNILNQLTNASQSIKLEKDPHAAFALIIDGKTLTYALEDDMKHVFLALAVDCASVICCRVSPKQKALVTRLVKEGTGRTTLAIGDGANDVGMIQEADIGVGISGVEGMQAVMASDFSISQFRFLERLLVVHGHWCYKRIAQMICYFFYKNIAFGLTLFYFEAFTAFSGQSIYDDWYMILFNVLLTSLPVISLGVFEQDVPSEVCLQFPALYQQGPKNLFFDWYRILGWMGNGLYSSLAIYFLNILILSNQAFRTSGQTADMAAVGTTMFSCIICAVNCQIALTMSHFTWIQHVLVWGSIATWFLFLFVYGMVPPAHSGNAYQILVEVLGPAPLYWCAILLVTITCNLPYLAHISFQRCFNPMDHHIIQEIKYYKKDVEDQHMWRRERSKARQETKIGFSARVDAKIRHLKGRLQKKNTLAVHSNRPSQS</sequence>
<keyword evidence="9" id="KW-0832">Ubl conjugation</keyword>
<feature type="binding site" evidence="16">
    <location>
        <position position="875"/>
    </location>
    <ligand>
        <name>Mg(2+)</name>
        <dbReference type="ChEBI" id="CHEBI:18420"/>
    </ligand>
</feature>
<feature type="binding site" evidence="16">
    <location>
        <position position="425"/>
    </location>
    <ligand>
        <name>Mg(2+)</name>
        <dbReference type="ChEBI" id="CHEBI:18420"/>
    </ligand>
</feature>
<evidence type="ECO:0000256" key="7">
    <source>
        <dbReference type="ARBA" id="ARBA00022840"/>
    </source>
</evidence>
<evidence type="ECO:0000256" key="12">
    <source>
        <dbReference type="ARBA" id="ARBA00023136"/>
    </source>
</evidence>
<keyword evidence="21" id="KW-1185">Reference proteome</keyword>
<feature type="binding site" evidence="15">
    <location>
        <position position="845"/>
    </location>
    <ligand>
        <name>ATP</name>
        <dbReference type="ChEBI" id="CHEBI:30616"/>
    </ligand>
</feature>
<feature type="transmembrane region" description="Helical" evidence="17">
    <location>
        <begin position="357"/>
        <end position="379"/>
    </location>
</feature>
<reference evidence="20" key="1">
    <citation type="submission" date="2022-08" db="EMBL/GenBank/DDBJ databases">
        <authorList>
            <person name="Gutierrez-Valencia J."/>
        </authorList>
    </citation>
    <scope>NUCLEOTIDE SEQUENCE</scope>
</reference>
<feature type="binding site" evidence="15">
    <location>
        <position position="745"/>
    </location>
    <ligand>
        <name>ATP</name>
        <dbReference type="ChEBI" id="CHEBI:30616"/>
    </ligand>
</feature>
<evidence type="ECO:0000259" key="18">
    <source>
        <dbReference type="Pfam" id="PF16209"/>
    </source>
</evidence>
<evidence type="ECO:0000256" key="8">
    <source>
        <dbReference type="ARBA" id="ARBA00022842"/>
    </source>
</evidence>
<dbReference type="InterPro" id="IPR023214">
    <property type="entry name" value="HAD_sf"/>
</dbReference>
<dbReference type="Pfam" id="PF16212">
    <property type="entry name" value="PhoLip_ATPase_C"/>
    <property type="match status" value="1"/>
</dbReference>
<evidence type="ECO:0000256" key="11">
    <source>
        <dbReference type="ARBA" id="ARBA00022989"/>
    </source>
</evidence>
<dbReference type="AlphaFoldDB" id="A0AAV0PT86"/>
<evidence type="ECO:0000256" key="13">
    <source>
        <dbReference type="ARBA" id="ARBA00034036"/>
    </source>
</evidence>
<dbReference type="PRINTS" id="PR00119">
    <property type="entry name" value="CATATPASE"/>
</dbReference>